<feature type="transmembrane region" description="Helical" evidence="1">
    <location>
        <begin position="44"/>
        <end position="64"/>
    </location>
</feature>
<organism evidence="2 3">
    <name type="scientific">Actinoalloteichus hoggarensis</name>
    <dbReference type="NCBI Taxonomy" id="1470176"/>
    <lineage>
        <taxon>Bacteria</taxon>
        <taxon>Bacillati</taxon>
        <taxon>Actinomycetota</taxon>
        <taxon>Actinomycetes</taxon>
        <taxon>Pseudonocardiales</taxon>
        <taxon>Pseudonocardiaceae</taxon>
        <taxon>Actinoalloteichus</taxon>
    </lineage>
</organism>
<proteinExistence type="predicted"/>
<evidence type="ECO:0000313" key="3">
    <source>
        <dbReference type="Proteomes" id="UP000204221"/>
    </source>
</evidence>
<dbReference type="EMBL" id="CP022521">
    <property type="protein sequence ID" value="ASO21001.1"/>
    <property type="molecule type" value="Genomic_DNA"/>
</dbReference>
<reference evidence="2 3" key="1">
    <citation type="submission" date="2017-07" db="EMBL/GenBank/DDBJ databases">
        <title>Complete genome sequence of Actinoalloteichus hoggarensis DSM 45943, type strain of Actinoalloteichus hoggarensis.</title>
        <authorList>
            <person name="Ruckert C."/>
            <person name="Nouioui I."/>
            <person name="Willmese J."/>
            <person name="van Wezel G."/>
            <person name="Klenk H.-P."/>
            <person name="Kalinowski J."/>
            <person name="Zotchev S.B."/>
        </authorList>
    </citation>
    <scope>NUCLEOTIDE SEQUENCE [LARGE SCALE GENOMIC DNA]</scope>
    <source>
        <strain evidence="2 3">DSM 45943</strain>
    </source>
</reference>
<feature type="transmembrane region" description="Helical" evidence="1">
    <location>
        <begin position="151"/>
        <end position="169"/>
    </location>
</feature>
<evidence type="ECO:0000313" key="2">
    <source>
        <dbReference type="EMBL" id="ASO21001.1"/>
    </source>
</evidence>
<feature type="transmembrane region" description="Helical" evidence="1">
    <location>
        <begin position="103"/>
        <end position="118"/>
    </location>
</feature>
<keyword evidence="3" id="KW-1185">Reference proteome</keyword>
<feature type="transmembrane region" description="Helical" evidence="1">
    <location>
        <begin position="125"/>
        <end position="145"/>
    </location>
</feature>
<keyword evidence="1" id="KW-0812">Transmembrane</keyword>
<dbReference type="Proteomes" id="UP000204221">
    <property type="component" value="Chromosome"/>
</dbReference>
<evidence type="ECO:0000256" key="1">
    <source>
        <dbReference type="SAM" id="Phobius"/>
    </source>
</evidence>
<gene>
    <name evidence="2" type="ORF">AHOG_16875</name>
</gene>
<dbReference type="AlphaFoldDB" id="A0A221W5M6"/>
<keyword evidence="1" id="KW-1133">Transmembrane helix</keyword>
<protein>
    <submittedName>
        <fullName evidence="2">Uncharacterized protein</fullName>
    </submittedName>
</protein>
<sequence>MGAWGLLTGPSADPVRSAVVAGCALGGGVGALLLAPPNWTSWQLLPAVLLAVDLVGGLAAGALPPSRRTTASERTAPARLLVVGAHVLHPALAVLLFGARWEWGLLLFLAMACTVLVLPRVPADLVAVVGLVATTVALTVSVAFFGGPPAGLAWLAPAYLVKLVVSAILGQTATSRTWTAAEPDSKPVSSARASS</sequence>
<accession>A0A221W5M6</accession>
<keyword evidence="1" id="KW-0472">Membrane</keyword>
<dbReference type="KEGG" id="ahg:AHOG_16875"/>
<name>A0A221W5M6_9PSEU</name>